<reference evidence="12 13" key="1">
    <citation type="submission" date="2018-07" db="EMBL/GenBank/DDBJ databases">
        <title>Mechanisms of high-level aminoglycoside resistance among Gram-negative pathogens in Brazil.</title>
        <authorList>
            <person name="Ballaben A.S."/>
            <person name="Darini A.L.C."/>
            <person name="Doi Y."/>
        </authorList>
    </citation>
    <scope>NUCLEOTIDE SEQUENCE [LARGE SCALE GENOMIC DNA]</scope>
    <source>
        <strain evidence="12 13">B2-305</strain>
    </source>
</reference>
<dbReference type="SMART" id="SM00863">
    <property type="entry name" value="tRNA_SAD"/>
    <property type="match status" value="1"/>
</dbReference>
<keyword evidence="2" id="KW-0820">tRNA-binding</keyword>
<evidence type="ECO:0000256" key="6">
    <source>
        <dbReference type="ARBA" id="ARBA00022833"/>
    </source>
</evidence>
<dbReference type="GO" id="GO:0006435">
    <property type="term" value="P:threonyl-tRNA aminoacylation"/>
    <property type="evidence" value="ECO:0007669"/>
    <property type="project" value="TreeGrafter"/>
</dbReference>
<evidence type="ECO:0000313" key="13">
    <source>
        <dbReference type="Proteomes" id="UP000253594"/>
    </source>
</evidence>
<name>A0A367M046_PSEAI</name>
<keyword evidence="5" id="KW-0547">Nucleotide-binding</keyword>
<evidence type="ECO:0000256" key="5">
    <source>
        <dbReference type="ARBA" id="ARBA00022741"/>
    </source>
</evidence>
<evidence type="ECO:0000256" key="8">
    <source>
        <dbReference type="ARBA" id="ARBA00022884"/>
    </source>
</evidence>
<dbReference type="Gene3D" id="3.30.54.20">
    <property type="match status" value="1"/>
</dbReference>
<dbReference type="GO" id="GO:0000049">
    <property type="term" value="F:tRNA binding"/>
    <property type="evidence" value="ECO:0007669"/>
    <property type="project" value="UniProtKB-KW"/>
</dbReference>
<protein>
    <submittedName>
        <fullName evidence="12">TGS domain-containing protein</fullName>
    </submittedName>
</protein>
<dbReference type="SUPFAM" id="SSF55186">
    <property type="entry name" value="ThrRS/AlaRS common domain"/>
    <property type="match status" value="1"/>
</dbReference>
<dbReference type="PROSITE" id="PS51880">
    <property type="entry name" value="TGS"/>
    <property type="match status" value="1"/>
</dbReference>
<dbReference type="Gene3D" id="3.10.20.30">
    <property type="match status" value="1"/>
</dbReference>
<evidence type="ECO:0000259" key="11">
    <source>
        <dbReference type="PROSITE" id="PS51880"/>
    </source>
</evidence>
<evidence type="ECO:0000256" key="4">
    <source>
        <dbReference type="ARBA" id="ARBA00022723"/>
    </source>
</evidence>
<dbReference type="Gene3D" id="3.30.980.10">
    <property type="entry name" value="Threonyl-trna Synthetase, Chain A, domain 2"/>
    <property type="match status" value="1"/>
</dbReference>
<dbReference type="EMBL" id="QORE01001992">
    <property type="protein sequence ID" value="RCI70571.1"/>
    <property type="molecule type" value="Genomic_DNA"/>
</dbReference>
<dbReference type="PANTHER" id="PTHR11451">
    <property type="entry name" value="THREONINE-TRNA LIGASE"/>
    <property type="match status" value="1"/>
</dbReference>
<keyword evidence="9" id="KW-0648">Protein biosynthesis</keyword>
<dbReference type="FunFam" id="3.30.980.10:FF:000001">
    <property type="entry name" value="Threonine--tRNA ligase"/>
    <property type="match status" value="1"/>
</dbReference>
<dbReference type="InterPro" id="IPR004095">
    <property type="entry name" value="TGS"/>
</dbReference>
<evidence type="ECO:0000313" key="12">
    <source>
        <dbReference type="EMBL" id="RCI70571.1"/>
    </source>
</evidence>
<dbReference type="InterPro" id="IPR012675">
    <property type="entry name" value="Beta-grasp_dom_sf"/>
</dbReference>
<keyword evidence="4" id="KW-0479">Metal-binding</keyword>
<dbReference type="SUPFAM" id="SSF81271">
    <property type="entry name" value="TGS-like"/>
    <property type="match status" value="1"/>
</dbReference>
<dbReference type="AlphaFoldDB" id="A0A367M046"/>
<keyword evidence="6" id="KW-0862">Zinc</keyword>
<evidence type="ECO:0000256" key="9">
    <source>
        <dbReference type="ARBA" id="ARBA00022917"/>
    </source>
</evidence>
<keyword evidence="10" id="KW-0030">Aminoacyl-tRNA synthetase</keyword>
<organism evidence="12 13">
    <name type="scientific">Pseudomonas aeruginosa</name>
    <dbReference type="NCBI Taxonomy" id="287"/>
    <lineage>
        <taxon>Bacteria</taxon>
        <taxon>Pseudomonadati</taxon>
        <taxon>Pseudomonadota</taxon>
        <taxon>Gammaproteobacteria</taxon>
        <taxon>Pseudomonadales</taxon>
        <taxon>Pseudomonadaceae</taxon>
        <taxon>Pseudomonas</taxon>
    </lineage>
</organism>
<dbReference type="Pfam" id="PF07973">
    <property type="entry name" value="tRNA_SAD"/>
    <property type="match status" value="1"/>
</dbReference>
<dbReference type="PANTHER" id="PTHR11451:SF44">
    <property type="entry name" value="THREONINE--TRNA LIGASE, CHLOROPLASTIC_MITOCHONDRIAL 2"/>
    <property type="match status" value="1"/>
</dbReference>
<feature type="non-terminal residue" evidence="12">
    <location>
        <position position="208"/>
    </location>
</feature>
<dbReference type="CDD" id="cd01667">
    <property type="entry name" value="TGS_ThrRS"/>
    <property type="match status" value="1"/>
</dbReference>
<dbReference type="InterPro" id="IPR018163">
    <property type="entry name" value="Thr/Ala-tRNA-synth_IIc_edit"/>
</dbReference>
<evidence type="ECO:0000256" key="2">
    <source>
        <dbReference type="ARBA" id="ARBA00022555"/>
    </source>
</evidence>
<dbReference type="GO" id="GO:0005524">
    <property type="term" value="F:ATP binding"/>
    <property type="evidence" value="ECO:0007669"/>
    <property type="project" value="UniProtKB-KW"/>
</dbReference>
<dbReference type="FunFam" id="3.30.54.20:FF:000002">
    <property type="entry name" value="Threonine--tRNA ligase"/>
    <property type="match status" value="1"/>
</dbReference>
<comment type="caution">
    <text evidence="12">The sequence shown here is derived from an EMBL/GenBank/DDBJ whole genome shotgun (WGS) entry which is preliminary data.</text>
</comment>
<dbReference type="GO" id="GO:0046872">
    <property type="term" value="F:metal ion binding"/>
    <property type="evidence" value="ECO:0007669"/>
    <property type="project" value="UniProtKB-KW"/>
</dbReference>
<feature type="domain" description="TGS" evidence="11">
    <location>
        <begin position="1"/>
        <end position="62"/>
    </location>
</feature>
<dbReference type="GO" id="GO:0005829">
    <property type="term" value="C:cytosol"/>
    <property type="evidence" value="ECO:0007669"/>
    <property type="project" value="TreeGrafter"/>
</dbReference>
<dbReference type="InterPro" id="IPR012676">
    <property type="entry name" value="TGS-like"/>
</dbReference>
<dbReference type="Pfam" id="PF02824">
    <property type="entry name" value="TGS"/>
    <property type="match status" value="1"/>
</dbReference>
<accession>A0A367M046</accession>
<dbReference type="InterPro" id="IPR012947">
    <property type="entry name" value="tRNA_SAD"/>
</dbReference>
<keyword evidence="1" id="KW-0963">Cytoplasm</keyword>
<keyword evidence="7" id="KW-0067">ATP-binding</keyword>
<evidence type="ECO:0000256" key="7">
    <source>
        <dbReference type="ARBA" id="ARBA00022840"/>
    </source>
</evidence>
<gene>
    <name evidence="12" type="ORF">DT376_33800</name>
</gene>
<keyword evidence="8" id="KW-0694">RNA-binding</keyword>
<evidence type="ECO:0000256" key="1">
    <source>
        <dbReference type="ARBA" id="ARBA00022490"/>
    </source>
</evidence>
<sequence length="208" mass="23740">MYKRQTLPDGRQRSFDHPVAVAEVAQSIGAGLAKATLAGKVDGRLVDACDTIDRDATLQIITPKDEEGLEIIRHSCAHLVGHAVKQLYPTAKMVIGPVIEEGFYYDIFFERPFTPEDMAAIQQRMRELIDKDYDVIKKMTPRAEVIELFKSRGEDYKLRLIDDMPDEKAMGLYFHEEYVDMCRGPHVPNTRFLKAFQLTKISGAYWRG</sequence>
<proteinExistence type="predicted"/>
<evidence type="ECO:0000256" key="10">
    <source>
        <dbReference type="ARBA" id="ARBA00023146"/>
    </source>
</evidence>
<dbReference type="GO" id="GO:0004829">
    <property type="term" value="F:threonine-tRNA ligase activity"/>
    <property type="evidence" value="ECO:0007669"/>
    <property type="project" value="TreeGrafter"/>
</dbReference>
<dbReference type="FunFam" id="3.10.20.30:FF:000005">
    <property type="entry name" value="Threonine--tRNA ligase"/>
    <property type="match status" value="1"/>
</dbReference>
<dbReference type="Proteomes" id="UP000253594">
    <property type="component" value="Unassembled WGS sequence"/>
</dbReference>
<evidence type="ECO:0000256" key="3">
    <source>
        <dbReference type="ARBA" id="ARBA00022598"/>
    </source>
</evidence>
<keyword evidence="3" id="KW-0436">Ligase</keyword>